<dbReference type="PANTHER" id="PTHR31544">
    <property type="entry name" value="AIG2-LIKE PROTEIN D"/>
    <property type="match status" value="1"/>
</dbReference>
<dbReference type="CDD" id="cd06661">
    <property type="entry name" value="GGCT_like"/>
    <property type="match status" value="1"/>
</dbReference>
<dbReference type="Proteomes" id="UP000053257">
    <property type="component" value="Unassembled WGS sequence"/>
</dbReference>
<keyword evidence="6" id="KW-1185">Reference proteome</keyword>
<dbReference type="InterPro" id="IPR009288">
    <property type="entry name" value="AIG2-like_dom"/>
</dbReference>
<dbReference type="GO" id="GO:0016740">
    <property type="term" value="F:transferase activity"/>
    <property type="evidence" value="ECO:0007669"/>
    <property type="project" value="UniProtKB-KW"/>
</dbReference>
<evidence type="ECO:0000256" key="2">
    <source>
        <dbReference type="ARBA" id="ARBA00022679"/>
    </source>
</evidence>
<dbReference type="STRING" id="745531.A0A0C3PIL2"/>
<dbReference type="OrthoDB" id="1044435at2759"/>
<sequence>MSVPQTYTAFFYGTLLHPSILRRVIGHHGVELEICPALLLDHTRHKIKHADYPGVIPYSKTRELLGTVDSGVNLQPEDRTVRGTLVRGLSEDDVRLLDTFEGDEYTRRIVSAHPLAPFTALASAAMDATIVPTAPPPLTAQFVADLSNTHPPVEAHTYIWIQPLSELTPELWDFAEFVRDNAWKWVGVGAKDNEYYTEVDHRREMNGHIVERKIVTAEGPEHEQEKHVVIELGENPSKDS</sequence>
<feature type="domain" description="Gamma-glutamylcyclotransferase AIG2-like" evidence="4">
    <location>
        <begin position="10"/>
        <end position="110"/>
    </location>
</feature>
<dbReference type="Pfam" id="PF06094">
    <property type="entry name" value="GGACT"/>
    <property type="match status" value="1"/>
</dbReference>
<dbReference type="InterPro" id="IPR045038">
    <property type="entry name" value="AIG2-like"/>
</dbReference>
<gene>
    <name evidence="5" type="ORF">PHLGIDRAFT_128616</name>
</gene>
<keyword evidence="2" id="KW-0808">Transferase</keyword>
<dbReference type="Gene3D" id="3.10.490.10">
    <property type="entry name" value="Gamma-glutamyl cyclotransferase-like"/>
    <property type="match status" value="1"/>
</dbReference>
<organism evidence="5 6">
    <name type="scientific">Phlebiopsis gigantea (strain 11061_1 CR5-6)</name>
    <name type="common">White-rot fungus</name>
    <name type="synonym">Peniophora gigantea</name>
    <dbReference type="NCBI Taxonomy" id="745531"/>
    <lineage>
        <taxon>Eukaryota</taxon>
        <taxon>Fungi</taxon>
        <taxon>Dikarya</taxon>
        <taxon>Basidiomycota</taxon>
        <taxon>Agaricomycotina</taxon>
        <taxon>Agaricomycetes</taxon>
        <taxon>Polyporales</taxon>
        <taxon>Phanerochaetaceae</taxon>
        <taxon>Phlebiopsis</taxon>
    </lineage>
</organism>
<reference evidence="5 6" key="1">
    <citation type="journal article" date="2014" name="PLoS Genet.">
        <title>Analysis of the Phlebiopsis gigantea genome, transcriptome and secretome provides insight into its pioneer colonization strategies of wood.</title>
        <authorList>
            <person name="Hori C."/>
            <person name="Ishida T."/>
            <person name="Igarashi K."/>
            <person name="Samejima M."/>
            <person name="Suzuki H."/>
            <person name="Master E."/>
            <person name="Ferreira P."/>
            <person name="Ruiz-Duenas F.J."/>
            <person name="Held B."/>
            <person name="Canessa P."/>
            <person name="Larrondo L.F."/>
            <person name="Schmoll M."/>
            <person name="Druzhinina I.S."/>
            <person name="Kubicek C.P."/>
            <person name="Gaskell J.A."/>
            <person name="Kersten P."/>
            <person name="St John F."/>
            <person name="Glasner J."/>
            <person name="Sabat G."/>
            <person name="Splinter BonDurant S."/>
            <person name="Syed K."/>
            <person name="Yadav J."/>
            <person name="Mgbeahuruike A.C."/>
            <person name="Kovalchuk A."/>
            <person name="Asiegbu F.O."/>
            <person name="Lackner G."/>
            <person name="Hoffmeister D."/>
            <person name="Rencoret J."/>
            <person name="Gutierrez A."/>
            <person name="Sun H."/>
            <person name="Lindquist E."/>
            <person name="Barry K."/>
            <person name="Riley R."/>
            <person name="Grigoriev I.V."/>
            <person name="Henrissat B."/>
            <person name="Kues U."/>
            <person name="Berka R.M."/>
            <person name="Martinez A.T."/>
            <person name="Covert S.F."/>
            <person name="Blanchette R.A."/>
            <person name="Cullen D."/>
        </authorList>
    </citation>
    <scope>NUCLEOTIDE SEQUENCE [LARGE SCALE GENOMIC DNA]</scope>
    <source>
        <strain evidence="5 6">11061_1 CR5-6</strain>
    </source>
</reference>
<protein>
    <recommendedName>
        <fullName evidence="3">Putative gamma-glutamylcyclotransferase</fullName>
    </recommendedName>
</protein>
<dbReference type="InterPro" id="IPR036568">
    <property type="entry name" value="GGCT-like_sf"/>
</dbReference>
<evidence type="ECO:0000256" key="3">
    <source>
        <dbReference type="ARBA" id="ARBA00030602"/>
    </source>
</evidence>
<evidence type="ECO:0000256" key="1">
    <source>
        <dbReference type="ARBA" id="ARBA00008861"/>
    </source>
</evidence>
<dbReference type="AlphaFoldDB" id="A0A0C3PIL2"/>
<dbReference type="SUPFAM" id="SSF110857">
    <property type="entry name" value="Gamma-glutamyl cyclotransferase-like"/>
    <property type="match status" value="1"/>
</dbReference>
<proteinExistence type="inferred from homology"/>
<dbReference type="HOGENOM" id="CLU_093936_1_0_1"/>
<dbReference type="EMBL" id="KN840532">
    <property type="protein sequence ID" value="KIP05828.1"/>
    <property type="molecule type" value="Genomic_DNA"/>
</dbReference>
<dbReference type="InterPro" id="IPR013024">
    <property type="entry name" value="GGCT-like"/>
</dbReference>
<name>A0A0C3PIL2_PHLG1</name>
<comment type="similarity">
    <text evidence="1">Belongs to the gamma-glutamylcyclotransferase family.</text>
</comment>
<accession>A0A0C3PIL2</accession>
<evidence type="ECO:0000313" key="5">
    <source>
        <dbReference type="EMBL" id="KIP05828.1"/>
    </source>
</evidence>
<dbReference type="PANTHER" id="PTHR31544:SF2">
    <property type="entry name" value="AIG2-LIKE PROTEIN D"/>
    <property type="match status" value="1"/>
</dbReference>
<evidence type="ECO:0000259" key="4">
    <source>
        <dbReference type="Pfam" id="PF06094"/>
    </source>
</evidence>
<evidence type="ECO:0000313" key="6">
    <source>
        <dbReference type="Proteomes" id="UP000053257"/>
    </source>
</evidence>